<keyword evidence="7 16" id="KW-0963">Cytoplasm</keyword>
<evidence type="ECO:0000256" key="9">
    <source>
        <dbReference type="ARBA" id="ARBA00022741"/>
    </source>
</evidence>
<dbReference type="GO" id="GO:0005737">
    <property type="term" value="C:cytoplasm"/>
    <property type="evidence" value="ECO:0007669"/>
    <property type="project" value="UniProtKB-SubCell"/>
</dbReference>
<dbReference type="KEGG" id="cpro:CPRO_27450"/>
<dbReference type="NCBIfam" id="NF009855">
    <property type="entry name" value="PRK13321.1"/>
    <property type="match status" value="1"/>
</dbReference>
<evidence type="ECO:0000256" key="2">
    <source>
        <dbReference type="ARBA" id="ARBA00001958"/>
    </source>
</evidence>
<evidence type="ECO:0000256" key="3">
    <source>
        <dbReference type="ARBA" id="ARBA00004496"/>
    </source>
</evidence>
<evidence type="ECO:0000256" key="11">
    <source>
        <dbReference type="ARBA" id="ARBA00022840"/>
    </source>
</evidence>
<dbReference type="EMBL" id="FQUA01000003">
    <property type="protein sequence ID" value="SHE55669.1"/>
    <property type="molecule type" value="Genomic_DNA"/>
</dbReference>
<comment type="subunit">
    <text evidence="5 16">Homodimer.</text>
</comment>
<dbReference type="EC" id="2.7.1.33" evidence="6 16"/>
<comment type="pathway">
    <text evidence="4 16">Cofactor biosynthesis; coenzyme A biosynthesis; CoA from (R)-pantothenate: step 1/5.</text>
</comment>
<organism evidence="18 20">
    <name type="scientific">Anaerotignum propionicum DSM 1682</name>
    <dbReference type="NCBI Taxonomy" id="991789"/>
    <lineage>
        <taxon>Bacteria</taxon>
        <taxon>Bacillati</taxon>
        <taxon>Bacillota</taxon>
        <taxon>Clostridia</taxon>
        <taxon>Lachnospirales</taxon>
        <taxon>Anaerotignaceae</taxon>
        <taxon>Anaerotignum</taxon>
    </lineage>
</organism>
<dbReference type="Gene3D" id="3.30.420.40">
    <property type="match status" value="2"/>
</dbReference>
<evidence type="ECO:0000256" key="15">
    <source>
        <dbReference type="ARBA" id="ARBA00040883"/>
    </source>
</evidence>
<comment type="similarity">
    <text evidence="14 16">Belongs to the type III pantothenate kinase family.</text>
</comment>
<protein>
    <recommendedName>
        <fullName evidence="15 16">Type III pantothenate kinase</fullName>
        <ecNumber evidence="6 16">2.7.1.33</ecNumber>
    </recommendedName>
    <alternativeName>
        <fullName evidence="16">PanK-III</fullName>
    </alternativeName>
    <alternativeName>
        <fullName evidence="16">Pantothenic acid kinase</fullName>
    </alternativeName>
</protein>
<comment type="cofactor">
    <cofactor evidence="2">
        <name>K(+)</name>
        <dbReference type="ChEBI" id="CHEBI:29103"/>
    </cofactor>
</comment>
<keyword evidence="19" id="KW-1185">Reference proteome</keyword>
<dbReference type="InterPro" id="IPR004619">
    <property type="entry name" value="Type_III_PanK"/>
</dbReference>
<dbReference type="CDD" id="cd24015">
    <property type="entry name" value="ASKHA_NBD_PanK-III"/>
    <property type="match status" value="1"/>
</dbReference>
<evidence type="ECO:0000313" key="20">
    <source>
        <dbReference type="Proteomes" id="UP000184204"/>
    </source>
</evidence>
<dbReference type="GO" id="GO:0005524">
    <property type="term" value="F:ATP binding"/>
    <property type="evidence" value="ECO:0007669"/>
    <property type="project" value="UniProtKB-UniRule"/>
</dbReference>
<sequence>MILVIDVSNTNTIMGVFDGEALVANWRLSTLSTRTSDETGILIRSLFQHSGISVIEIEAVVVSSVVPNVMYSLTNGIRKYLKREAMIVRSGMKTGINLRMENPKEMGTDRIVNLVAAYERYGGPAIVIDYSTATTYDVVNENGEFVTGITAPGLQVCAEALYQRAANLPKFEIIAPDSIITKTTIESMQAGLVISHIGETIYMIECIREELGFPDLKVIATGGLARIIDEKEEIFDVYDPVLALHGLRLIYEKNKNRRQGESKCF</sequence>
<dbReference type="PANTHER" id="PTHR34265">
    <property type="entry name" value="TYPE III PANTOTHENATE KINASE"/>
    <property type="match status" value="1"/>
</dbReference>
<dbReference type="HAMAP" id="MF_01274">
    <property type="entry name" value="Pantothen_kinase_3"/>
    <property type="match status" value="1"/>
</dbReference>
<dbReference type="PANTHER" id="PTHR34265:SF1">
    <property type="entry name" value="TYPE III PANTOTHENATE KINASE"/>
    <property type="match status" value="1"/>
</dbReference>
<comment type="subcellular location">
    <subcellularLocation>
        <location evidence="3 16">Cytoplasm</location>
    </subcellularLocation>
</comment>
<feature type="binding site" evidence="16">
    <location>
        <begin position="6"/>
        <end position="13"/>
    </location>
    <ligand>
        <name>ATP</name>
        <dbReference type="ChEBI" id="CHEBI:30616"/>
    </ligand>
</feature>
<evidence type="ECO:0000256" key="6">
    <source>
        <dbReference type="ARBA" id="ARBA00012102"/>
    </source>
</evidence>
<dbReference type="SUPFAM" id="SSF53067">
    <property type="entry name" value="Actin-like ATPase domain"/>
    <property type="match status" value="2"/>
</dbReference>
<feature type="binding site" evidence="16">
    <location>
        <position position="132"/>
    </location>
    <ligand>
        <name>ATP</name>
        <dbReference type="ChEBI" id="CHEBI:30616"/>
    </ligand>
</feature>
<dbReference type="RefSeq" id="WP_066052885.1">
    <property type="nucleotide sequence ID" value="NZ_CP014223.1"/>
</dbReference>
<evidence type="ECO:0000256" key="5">
    <source>
        <dbReference type="ARBA" id="ARBA00011738"/>
    </source>
</evidence>
<dbReference type="AlphaFoldDB" id="A0A120MKH7"/>
<keyword evidence="13 16" id="KW-0173">Coenzyme A biosynthesis</keyword>
<evidence type="ECO:0000256" key="7">
    <source>
        <dbReference type="ARBA" id="ARBA00022490"/>
    </source>
</evidence>
<feature type="binding site" evidence="16">
    <location>
        <position position="129"/>
    </location>
    <ligand>
        <name>K(+)</name>
        <dbReference type="ChEBI" id="CHEBI:29103"/>
    </ligand>
</feature>
<evidence type="ECO:0000256" key="10">
    <source>
        <dbReference type="ARBA" id="ARBA00022777"/>
    </source>
</evidence>
<dbReference type="Proteomes" id="UP000068026">
    <property type="component" value="Chromosome"/>
</dbReference>
<evidence type="ECO:0000256" key="14">
    <source>
        <dbReference type="ARBA" id="ARBA00038036"/>
    </source>
</evidence>
<evidence type="ECO:0000313" key="17">
    <source>
        <dbReference type="EMBL" id="AMJ42291.1"/>
    </source>
</evidence>
<evidence type="ECO:0000256" key="4">
    <source>
        <dbReference type="ARBA" id="ARBA00005225"/>
    </source>
</evidence>
<keyword evidence="11 16" id="KW-0067">ATP-binding</keyword>
<dbReference type="InterPro" id="IPR043129">
    <property type="entry name" value="ATPase_NBD"/>
</dbReference>
<keyword evidence="10 16" id="KW-0418">Kinase</keyword>
<evidence type="ECO:0000256" key="12">
    <source>
        <dbReference type="ARBA" id="ARBA00022958"/>
    </source>
</evidence>
<reference evidence="20" key="3">
    <citation type="submission" date="2016-11" db="EMBL/GenBank/DDBJ databases">
        <authorList>
            <person name="Jaros S."/>
            <person name="Januszkiewicz K."/>
            <person name="Wedrychowicz H."/>
        </authorList>
    </citation>
    <scope>NUCLEOTIDE SEQUENCE [LARGE SCALE GENOMIC DNA]</scope>
    <source>
        <strain evidence="20">DSM 1682</strain>
    </source>
</reference>
<evidence type="ECO:0000313" key="18">
    <source>
        <dbReference type="EMBL" id="SHE55669.1"/>
    </source>
</evidence>
<dbReference type="Pfam" id="PF03309">
    <property type="entry name" value="Pan_kinase"/>
    <property type="match status" value="1"/>
</dbReference>
<comment type="cofactor">
    <cofactor evidence="16">
        <name>NH4(+)</name>
        <dbReference type="ChEBI" id="CHEBI:28938"/>
    </cofactor>
    <cofactor evidence="16">
        <name>K(+)</name>
        <dbReference type="ChEBI" id="CHEBI:29103"/>
    </cofactor>
    <text evidence="16">A monovalent cation. Ammonium or potassium.</text>
</comment>
<dbReference type="GO" id="GO:0015937">
    <property type="term" value="P:coenzyme A biosynthetic process"/>
    <property type="evidence" value="ECO:0007669"/>
    <property type="project" value="UniProtKB-UniRule"/>
</dbReference>
<proteinExistence type="inferred from homology"/>
<evidence type="ECO:0000313" key="19">
    <source>
        <dbReference type="Proteomes" id="UP000068026"/>
    </source>
</evidence>
<evidence type="ECO:0000256" key="1">
    <source>
        <dbReference type="ARBA" id="ARBA00001206"/>
    </source>
</evidence>
<name>A0A120MKH7_ANAPI</name>
<reference evidence="19" key="2">
    <citation type="submission" date="2016-01" db="EMBL/GenBank/DDBJ databases">
        <authorList>
            <person name="Poehlein A."/>
            <person name="Schlien K."/>
            <person name="Gottschalk G."/>
            <person name="Buckel W."/>
            <person name="Daniel R."/>
        </authorList>
    </citation>
    <scope>NUCLEOTIDE SEQUENCE [LARGE SCALE GENOMIC DNA]</scope>
    <source>
        <strain evidence="19">X2</strain>
    </source>
</reference>
<feature type="binding site" evidence="16">
    <location>
        <begin position="107"/>
        <end position="110"/>
    </location>
    <ligand>
        <name>substrate</name>
    </ligand>
</feature>
<dbReference type="Proteomes" id="UP000184204">
    <property type="component" value="Unassembled WGS sequence"/>
</dbReference>
<evidence type="ECO:0000256" key="8">
    <source>
        <dbReference type="ARBA" id="ARBA00022679"/>
    </source>
</evidence>
<reference evidence="18" key="4">
    <citation type="submission" date="2016-11" db="EMBL/GenBank/DDBJ databases">
        <authorList>
            <person name="Varghese N."/>
            <person name="Submissions S."/>
        </authorList>
    </citation>
    <scope>NUCLEOTIDE SEQUENCE</scope>
    <source>
        <strain evidence="18">DSM 1682</strain>
    </source>
</reference>
<evidence type="ECO:0000256" key="13">
    <source>
        <dbReference type="ARBA" id="ARBA00022993"/>
    </source>
</evidence>
<reference evidence="17 19" key="1">
    <citation type="journal article" date="2016" name="Genome Announc.">
        <title>Complete Genome Sequence of the Amino Acid-Fermenting Clostridium propionicum X2 (DSM 1682).</title>
        <authorList>
            <person name="Poehlein A."/>
            <person name="Schlien K."/>
            <person name="Chowdhury N.P."/>
            <person name="Gottschalk G."/>
            <person name="Buckel W."/>
            <person name="Daniel R."/>
        </authorList>
    </citation>
    <scope>NUCLEOTIDE SEQUENCE [LARGE SCALE GENOMIC DNA]</scope>
    <source>
        <strain evidence="17 19">X2</strain>
    </source>
</reference>
<keyword evidence="9 16" id="KW-0547">Nucleotide-binding</keyword>
<accession>A0A120MKH7</accession>
<comment type="catalytic activity">
    <reaction evidence="1 16">
        <text>(R)-pantothenate + ATP = (R)-4'-phosphopantothenate + ADP + H(+)</text>
        <dbReference type="Rhea" id="RHEA:16373"/>
        <dbReference type="ChEBI" id="CHEBI:10986"/>
        <dbReference type="ChEBI" id="CHEBI:15378"/>
        <dbReference type="ChEBI" id="CHEBI:29032"/>
        <dbReference type="ChEBI" id="CHEBI:30616"/>
        <dbReference type="ChEBI" id="CHEBI:456216"/>
        <dbReference type="EC" id="2.7.1.33"/>
    </reaction>
</comment>
<feature type="active site" description="Proton acceptor" evidence="16">
    <location>
        <position position="109"/>
    </location>
</feature>
<dbReference type="OrthoDB" id="9804707at2"/>
<keyword evidence="12 16" id="KW-0630">Potassium</keyword>
<keyword evidence="16" id="KW-0479">Metal-binding</keyword>
<evidence type="ECO:0000256" key="16">
    <source>
        <dbReference type="HAMAP-Rule" id="MF_01274"/>
    </source>
</evidence>
<comment type="function">
    <text evidence="16">Catalyzes the phosphorylation of pantothenate (Pan), the first step in CoA biosynthesis.</text>
</comment>
<feature type="binding site" evidence="16">
    <location>
        <position position="184"/>
    </location>
    <ligand>
        <name>substrate</name>
    </ligand>
</feature>
<comment type="caution">
    <text evidence="16">Lacks conserved residue(s) required for the propagation of feature annotation.</text>
</comment>
<keyword evidence="8 16" id="KW-0808">Transferase</keyword>
<dbReference type="EMBL" id="CP014223">
    <property type="protein sequence ID" value="AMJ42291.1"/>
    <property type="molecule type" value="Genomic_DNA"/>
</dbReference>
<gene>
    <name evidence="16" type="primary">coaX</name>
    <name evidence="17" type="synonym">coaX_2</name>
    <name evidence="17" type="ORF">CPRO_27450</name>
    <name evidence="18" type="ORF">SAMN02745151_01109</name>
</gene>
<dbReference type="GO" id="GO:0046872">
    <property type="term" value="F:metal ion binding"/>
    <property type="evidence" value="ECO:0007669"/>
    <property type="project" value="UniProtKB-KW"/>
</dbReference>
<dbReference type="GO" id="GO:0004594">
    <property type="term" value="F:pantothenate kinase activity"/>
    <property type="evidence" value="ECO:0007669"/>
    <property type="project" value="UniProtKB-UniRule"/>
</dbReference>
<dbReference type="NCBIfam" id="TIGR00671">
    <property type="entry name" value="baf"/>
    <property type="match status" value="1"/>
</dbReference>